<evidence type="ECO:0000313" key="2">
    <source>
        <dbReference type="EMBL" id="NSJ46656.1"/>
    </source>
</evidence>
<dbReference type="RefSeq" id="WP_002584344.1">
    <property type="nucleotide sequence ID" value="NZ_AP031445.1"/>
</dbReference>
<dbReference type="EMBL" id="CP050964">
    <property type="protein sequence ID" value="QIX90601.1"/>
    <property type="molecule type" value="Genomic_DNA"/>
</dbReference>
<dbReference type="Proteomes" id="UP000315200">
    <property type="component" value="Unassembled WGS sequence"/>
</dbReference>
<dbReference type="AlphaFoldDB" id="A0A829W0S4"/>
<protein>
    <submittedName>
        <fullName evidence="1">Uncharacterized protein</fullName>
    </submittedName>
</protein>
<dbReference type="Proteomes" id="UP000719916">
    <property type="component" value="Unassembled WGS sequence"/>
</dbReference>
<dbReference type="EMBL" id="BJLB01000001">
    <property type="protein sequence ID" value="GEA35847.1"/>
    <property type="molecule type" value="Genomic_DNA"/>
</dbReference>
<reference evidence="2" key="4">
    <citation type="submission" date="2020-02" db="EMBL/GenBank/DDBJ databases">
        <authorList>
            <person name="Littmann E."/>
            <person name="Sorbara M."/>
        </authorList>
    </citation>
    <scope>NUCLEOTIDE SEQUENCE</scope>
    <source>
        <strain evidence="2">MSK.2.26</strain>
    </source>
</reference>
<organism evidence="1 4">
    <name type="scientific">Enterocloster clostridioformis</name>
    <dbReference type="NCBI Taxonomy" id="1531"/>
    <lineage>
        <taxon>Bacteria</taxon>
        <taxon>Bacillati</taxon>
        <taxon>Bacillota</taxon>
        <taxon>Clostridia</taxon>
        <taxon>Lachnospirales</taxon>
        <taxon>Lachnospiraceae</taxon>
        <taxon>Enterocloster</taxon>
    </lineage>
</organism>
<evidence type="ECO:0000313" key="3">
    <source>
        <dbReference type="EMBL" id="QIX90601.1"/>
    </source>
</evidence>
<evidence type="ECO:0000313" key="4">
    <source>
        <dbReference type="Proteomes" id="UP000315200"/>
    </source>
</evidence>
<reference evidence="3 5" key="2">
    <citation type="submission" date="2019-11" db="EMBL/GenBank/DDBJ databases">
        <title>FDA dAtabase for Regulatory Grade micrObial Sequences (FDA-ARGOS): Supporting development and validation of Infectious Disease Dx tests.</title>
        <authorList>
            <person name="Turner S."/>
            <person name="Byrd R."/>
            <person name="Tallon L."/>
            <person name="Sadzewicz L."/>
            <person name="Vavikolanu K."/>
            <person name="Mehta A."/>
            <person name="Aluvathingal J."/>
            <person name="Nadendla S."/>
            <person name="Myers T."/>
            <person name="Yan Y."/>
            <person name="Sichtig H."/>
        </authorList>
    </citation>
    <scope>NUCLEOTIDE SEQUENCE [LARGE SCALE GENOMIC DNA]</scope>
    <source>
        <strain evidence="3 5">FDAARGOS_739</strain>
    </source>
</reference>
<evidence type="ECO:0000313" key="1">
    <source>
        <dbReference type="EMBL" id="GEA35847.1"/>
    </source>
</evidence>
<dbReference type="EMBL" id="JAAISW010000078">
    <property type="protein sequence ID" value="NSJ46656.1"/>
    <property type="molecule type" value="Genomic_DNA"/>
</dbReference>
<evidence type="ECO:0000313" key="5">
    <source>
        <dbReference type="Proteomes" id="UP000501069"/>
    </source>
</evidence>
<evidence type="ECO:0000313" key="6">
    <source>
        <dbReference type="Proteomes" id="UP000719916"/>
    </source>
</evidence>
<sequence>MNFLRAELKKILDMTQYREEATYIGSCGYVRVNEDVRMRLEFFGSAATTYNGIVMTMINRKEGTIDTNALKFQDIWGKKAVSNPNFKEGIVPHIWENKGKAWYVYKPNHKDYQILAAEISQYVGLFQEAEMTQGPQMNM</sequence>
<name>A0A829W0S4_9FIRM</name>
<dbReference type="GeneID" id="57961211"/>
<reference evidence="2 6" key="3">
    <citation type="journal article" date="2020" name="Cell Host Microbe">
        <title>Functional and Genomic Variation between Human-Derived Isolates of Lachnospiraceae Reveals Inter- and Intra-Species Diversity.</title>
        <authorList>
            <person name="Sorbara M.T."/>
            <person name="Littmann E.R."/>
            <person name="Fontana E."/>
            <person name="Moody T.U."/>
            <person name="Kohout C.E."/>
            <person name="Gjonbalaj M."/>
            <person name="Eaton V."/>
            <person name="Seok R."/>
            <person name="Leiner I.M."/>
            <person name="Pamer E.G."/>
        </authorList>
    </citation>
    <scope>NUCLEOTIDE SEQUENCE [LARGE SCALE GENOMIC DNA]</scope>
    <source>
        <strain evidence="2 6">MSK.2.26</strain>
    </source>
</reference>
<gene>
    <name evidence="1" type="ORF">Ccl03g_15600</name>
    <name evidence="3" type="ORF">FOC47_08570</name>
    <name evidence="2" type="ORF">G5B26_24545</name>
</gene>
<dbReference type="Proteomes" id="UP000501069">
    <property type="component" value="Chromosome"/>
</dbReference>
<proteinExistence type="predicted"/>
<reference evidence="1 4" key="1">
    <citation type="submission" date="2019-06" db="EMBL/GenBank/DDBJ databases">
        <title>Draft genome sequence of [Clostridium] clostridioforme NBRC 113352.</title>
        <authorList>
            <person name="Miura T."/>
            <person name="Furukawa M."/>
            <person name="Shimamura M."/>
            <person name="Ohyama Y."/>
            <person name="Yamazoe A."/>
            <person name="Kawasaki H."/>
        </authorList>
    </citation>
    <scope>NUCLEOTIDE SEQUENCE [LARGE SCALE GENOMIC DNA]</scope>
    <source>
        <strain evidence="1 4">NBRC 113352</strain>
    </source>
</reference>
<accession>A0A829W0S4</accession>